<dbReference type="InterPro" id="IPR005887">
    <property type="entry name" value="GH92_a_mannosidase_put"/>
</dbReference>
<dbReference type="NCBIfam" id="TIGR01180">
    <property type="entry name" value="aman2_put"/>
    <property type="match status" value="1"/>
</dbReference>
<evidence type="ECO:0000259" key="2">
    <source>
        <dbReference type="Pfam" id="PF07971"/>
    </source>
</evidence>
<dbReference type="STRING" id="914237.A0A1E1KZL0"/>
<dbReference type="GO" id="GO:0005829">
    <property type="term" value="C:cytosol"/>
    <property type="evidence" value="ECO:0007669"/>
    <property type="project" value="TreeGrafter"/>
</dbReference>
<dbReference type="AlphaFoldDB" id="A0A1E1KZL0"/>
<dbReference type="InterPro" id="IPR014718">
    <property type="entry name" value="GH-type_carb-bd"/>
</dbReference>
<sequence>MPRIRTSHIARAAGAVAVTCLYFLFENPGSPSLRSAVIWRGAGDKDKDVLNLVNMFIGTVNGGHAFPGASLPYGMAKAVADCLGESHGGFSSDSSPISGFSHMHDSGTGGTISLGNFPIFPQYCEDDDVSTCKFTRNQRVVARGAHSASPGYFDITLADGIRGEATVKAHTALYRFSFPKNISSTGAPLHPVITLDLTDLADTRNGDAKASIHPQTGQIQGSGIFAPSFGTGQYELFFCADFSGAGQLESSIWEGSGVLSNETSKDFVGLAPGGTLTIFSPPKTNDNILVRIGLSFIDSRQACRNAESEIPSFDFQIVRRAAENEWRNKFDVIKIVPGGIEKDLEVIFWSGFYRTMISPQDYTGENPLWNSTEPYFDSFYCIWDSFRSQHPFLTLVDPNENSRMVKALIDIWKFEGKLPDCRMSLCQGFTQGGSNADVVIADAFVKELGGGIDWDLAYRAVISDAEDELEQWDHAGRGSLHSWKTLGFVPIHDKSDDGWGLPTRSVSRTVEFAYNDFCIAAMAEGLNHREDNGKYTSRAENWRNLFNAEQKSSIGGIDTGFTGFFQPRNANLTWEVQDPARCSPLLEPNSCYLDGSGGETYEGASWLYTFFVPQDMAALILLLDGPEKFTKRLDYLHESGLLYMGDEQAFLTVFLYHYAGRPGLSARRAHGYIPKEFNNTINGIPGNDDSGAMGSFVTLTMMGIFPNAGQNVYLITPPFFKEISIFNSQTGKTATIRNINFDPEYKNIYIQNATRDGKTWSWNWIDHSFFAEGGLLELTLGDVESKWGTRREDLPPSMSTKPKDSMQQ</sequence>
<dbReference type="EMBL" id="FJUW01000029">
    <property type="protein sequence ID" value="CZT03694.1"/>
    <property type="molecule type" value="Genomic_DNA"/>
</dbReference>
<organism evidence="4 5">
    <name type="scientific">Rhynchosporium graminicola</name>
    <dbReference type="NCBI Taxonomy" id="2792576"/>
    <lineage>
        <taxon>Eukaryota</taxon>
        <taxon>Fungi</taxon>
        <taxon>Dikarya</taxon>
        <taxon>Ascomycota</taxon>
        <taxon>Pezizomycotina</taxon>
        <taxon>Leotiomycetes</taxon>
        <taxon>Helotiales</taxon>
        <taxon>Ploettnerulaceae</taxon>
        <taxon>Rhynchosporium</taxon>
    </lineage>
</organism>
<dbReference type="SUPFAM" id="SSF48208">
    <property type="entry name" value="Six-hairpin glycosidases"/>
    <property type="match status" value="1"/>
</dbReference>
<dbReference type="GO" id="GO:0000224">
    <property type="term" value="F:peptide-N4-(N-acetyl-beta-glucosaminyl)asparagine amidase activity"/>
    <property type="evidence" value="ECO:0007669"/>
    <property type="project" value="TreeGrafter"/>
</dbReference>
<dbReference type="Gene3D" id="3.30.2080.10">
    <property type="entry name" value="GH92 mannosidase domain"/>
    <property type="match status" value="1"/>
</dbReference>
<evidence type="ECO:0000313" key="5">
    <source>
        <dbReference type="Proteomes" id="UP000178129"/>
    </source>
</evidence>
<dbReference type="Pfam" id="PF07971">
    <property type="entry name" value="Glyco_hydro_92"/>
    <property type="match status" value="1"/>
</dbReference>
<dbReference type="Gene3D" id="1.20.1050.60">
    <property type="entry name" value="alpha-1,2-mannosidase"/>
    <property type="match status" value="1"/>
</dbReference>
<dbReference type="InterPro" id="IPR012939">
    <property type="entry name" value="Glyco_hydro_92"/>
</dbReference>
<dbReference type="InterPro" id="IPR008928">
    <property type="entry name" value="6-hairpin_glycosidase_sf"/>
</dbReference>
<gene>
    <name evidence="4" type="ORF">RCO7_07613</name>
</gene>
<dbReference type="GO" id="GO:0030246">
    <property type="term" value="F:carbohydrate binding"/>
    <property type="evidence" value="ECO:0007669"/>
    <property type="project" value="InterPro"/>
</dbReference>
<keyword evidence="5" id="KW-1185">Reference proteome</keyword>
<dbReference type="InterPro" id="IPR041371">
    <property type="entry name" value="GH92_N"/>
</dbReference>
<protein>
    <submittedName>
        <fullName evidence="4">Related to alpha-1,2-mannosidase subfamily</fullName>
    </submittedName>
</protein>
<evidence type="ECO:0000259" key="3">
    <source>
        <dbReference type="Pfam" id="PF17678"/>
    </source>
</evidence>
<dbReference type="Pfam" id="PF17678">
    <property type="entry name" value="Glyco_hydro_92N"/>
    <property type="match status" value="1"/>
</dbReference>
<feature type="region of interest" description="Disordered" evidence="1">
    <location>
        <begin position="788"/>
        <end position="808"/>
    </location>
</feature>
<dbReference type="PANTHER" id="PTHR12143">
    <property type="entry name" value="PEPTIDE N-GLYCANASE PNGASE -RELATED"/>
    <property type="match status" value="1"/>
</dbReference>
<evidence type="ECO:0000313" key="4">
    <source>
        <dbReference type="EMBL" id="CZT03694.1"/>
    </source>
</evidence>
<dbReference type="FunFam" id="1.20.1610.10:FF:000002">
    <property type="entry name" value="Alpha-1,2-mannosidase family protein"/>
    <property type="match status" value="1"/>
</dbReference>
<evidence type="ECO:0000256" key="1">
    <source>
        <dbReference type="SAM" id="MobiDB-lite"/>
    </source>
</evidence>
<dbReference type="GO" id="GO:0005975">
    <property type="term" value="P:carbohydrate metabolic process"/>
    <property type="evidence" value="ECO:0007669"/>
    <property type="project" value="InterPro"/>
</dbReference>
<feature type="domain" description="Glycosyl hydrolase family 92 N-terminal" evidence="3">
    <location>
        <begin position="52"/>
        <end position="295"/>
    </location>
</feature>
<accession>A0A1E1KZL0</accession>
<dbReference type="GO" id="GO:0006516">
    <property type="term" value="P:glycoprotein catabolic process"/>
    <property type="evidence" value="ECO:0007669"/>
    <property type="project" value="TreeGrafter"/>
</dbReference>
<dbReference type="GO" id="GO:0005634">
    <property type="term" value="C:nucleus"/>
    <property type="evidence" value="ECO:0007669"/>
    <property type="project" value="TreeGrafter"/>
</dbReference>
<proteinExistence type="predicted"/>
<dbReference type="FunFam" id="1.20.1050.60:FF:000002">
    <property type="entry name" value="Glycosyl hydrolase family 92"/>
    <property type="match status" value="1"/>
</dbReference>
<name>A0A1E1KZL0_9HELO</name>
<dbReference type="FunFam" id="3.30.2080.10:FF:000001">
    <property type="entry name" value="Alpha-1,2-mannosidase subfamily"/>
    <property type="match status" value="1"/>
</dbReference>
<reference evidence="5" key="1">
    <citation type="submission" date="2016-03" db="EMBL/GenBank/DDBJ databases">
        <authorList>
            <person name="Ploux O."/>
        </authorList>
    </citation>
    <scope>NUCLEOTIDE SEQUENCE [LARGE SCALE GENOMIC DNA]</scope>
    <source>
        <strain evidence="5">UK7</strain>
    </source>
</reference>
<dbReference type="Gene3D" id="2.70.98.10">
    <property type="match status" value="1"/>
</dbReference>
<dbReference type="PANTHER" id="PTHR12143:SF42">
    <property type="entry name" value="PUTATIVE SUBFAMILY (AFU_ORTHOLOGUE AFUA_6G13760)-RELATED"/>
    <property type="match status" value="1"/>
</dbReference>
<comment type="caution">
    <text evidence="4">The sequence shown here is derived from an EMBL/GenBank/DDBJ whole genome shotgun (WGS) entry which is preliminary data.</text>
</comment>
<dbReference type="Gene3D" id="1.20.1610.10">
    <property type="entry name" value="alpha-1,2-mannosidases domains"/>
    <property type="match status" value="1"/>
</dbReference>
<dbReference type="Proteomes" id="UP000178129">
    <property type="component" value="Unassembled WGS sequence"/>
</dbReference>
<feature type="domain" description="Glycosyl hydrolase family 92" evidence="2">
    <location>
        <begin position="301"/>
        <end position="782"/>
    </location>
</feature>
<dbReference type="InterPro" id="IPR050883">
    <property type="entry name" value="PNGase"/>
</dbReference>
<dbReference type="InParanoid" id="A0A1E1KZL0"/>